<accession>A0A0B7BGP7</accession>
<proteinExistence type="predicted"/>
<reference evidence="2" key="1">
    <citation type="submission" date="2014-12" db="EMBL/GenBank/DDBJ databases">
        <title>Insight into the proteome of Arion vulgaris.</title>
        <authorList>
            <person name="Aradska J."/>
            <person name="Bulat T."/>
            <person name="Smidak R."/>
            <person name="Sarate P."/>
            <person name="Gangsoo J."/>
            <person name="Sialana F."/>
            <person name="Bilban M."/>
            <person name="Lubec G."/>
        </authorList>
    </citation>
    <scope>NUCLEOTIDE SEQUENCE</scope>
    <source>
        <tissue evidence="2">Skin</tissue>
    </source>
</reference>
<gene>
    <name evidence="2" type="primary">ORF182538</name>
    <name evidence="1" type="synonym">ORF182524</name>
</gene>
<evidence type="ECO:0000313" key="1">
    <source>
        <dbReference type="EMBL" id="CEK91357.1"/>
    </source>
</evidence>
<dbReference type="EMBL" id="HACG01044495">
    <property type="protein sequence ID" value="CEK91360.1"/>
    <property type="molecule type" value="Transcribed_RNA"/>
</dbReference>
<protein>
    <submittedName>
        <fullName evidence="2">Uncharacterized protein</fullName>
    </submittedName>
</protein>
<dbReference type="EMBL" id="HACG01044492">
    <property type="protein sequence ID" value="CEK91357.1"/>
    <property type="molecule type" value="Transcribed_RNA"/>
</dbReference>
<sequence length="51" mass="5775">MLNLVIKVLTSQQQENMFTSWFRHICLIPAVSAYPDCGVRELTTSCSNVKT</sequence>
<evidence type="ECO:0000313" key="2">
    <source>
        <dbReference type="EMBL" id="CEK91360.1"/>
    </source>
</evidence>
<dbReference type="AlphaFoldDB" id="A0A0B7BGP7"/>
<name>A0A0B7BGP7_9EUPU</name>
<organism evidence="2">
    <name type="scientific">Arion vulgaris</name>
    <dbReference type="NCBI Taxonomy" id="1028688"/>
    <lineage>
        <taxon>Eukaryota</taxon>
        <taxon>Metazoa</taxon>
        <taxon>Spiralia</taxon>
        <taxon>Lophotrochozoa</taxon>
        <taxon>Mollusca</taxon>
        <taxon>Gastropoda</taxon>
        <taxon>Heterobranchia</taxon>
        <taxon>Euthyneura</taxon>
        <taxon>Panpulmonata</taxon>
        <taxon>Eupulmonata</taxon>
        <taxon>Stylommatophora</taxon>
        <taxon>Helicina</taxon>
        <taxon>Arionoidea</taxon>
        <taxon>Arionidae</taxon>
        <taxon>Arion</taxon>
    </lineage>
</organism>